<gene>
    <name evidence="1" type="ORF">M123_2200</name>
</gene>
<reference evidence="1 2" key="1">
    <citation type="submission" date="2014-02" db="EMBL/GenBank/DDBJ databases">
        <authorList>
            <person name="Sears C."/>
            <person name="Carroll K."/>
            <person name="Sack B.R."/>
            <person name="Qadri F."/>
            <person name="Myers L.L."/>
            <person name="Chung G.-T."/>
            <person name="Escheverria P."/>
            <person name="Fraser C.M."/>
            <person name="Sadzewicz L."/>
            <person name="Shefchek K.A."/>
            <person name="Tallon L."/>
            <person name="Das S.P."/>
            <person name="Daugherty S."/>
            <person name="Mongodin E.F."/>
        </authorList>
    </citation>
    <scope>NUCLEOTIDE SEQUENCE [LARGE SCALE GENOMIC DNA]</scope>
    <source>
        <strain evidence="1 2">3976T8</strain>
    </source>
</reference>
<sequence length="50" mass="5765">MLIEKRYKDEATGSDGVNSLPKLKLSYSACVYFFLLKQAKRTIINLKIKK</sequence>
<dbReference type="AlphaFoldDB" id="A0A016E8H8"/>
<evidence type="ECO:0000313" key="2">
    <source>
        <dbReference type="Proteomes" id="UP000020938"/>
    </source>
</evidence>
<protein>
    <submittedName>
        <fullName evidence="1">Uncharacterized protein</fullName>
    </submittedName>
</protein>
<comment type="caution">
    <text evidence="1">The sequence shown here is derived from an EMBL/GenBank/DDBJ whole genome shotgun (WGS) entry which is preliminary data.</text>
</comment>
<evidence type="ECO:0000313" key="1">
    <source>
        <dbReference type="EMBL" id="EXZ73451.1"/>
    </source>
</evidence>
<dbReference type="PATRIC" id="fig|1339314.3.peg.2406"/>
<dbReference type="Proteomes" id="UP000020938">
    <property type="component" value="Unassembled WGS sequence"/>
</dbReference>
<dbReference type="EMBL" id="JGDS01000050">
    <property type="protein sequence ID" value="EXZ73451.1"/>
    <property type="molecule type" value="Genomic_DNA"/>
</dbReference>
<accession>A0A016E8H8</accession>
<organism evidence="1 2">
    <name type="scientific">Bacteroides fragilis str. 3976T8</name>
    <dbReference type="NCBI Taxonomy" id="1339314"/>
    <lineage>
        <taxon>Bacteria</taxon>
        <taxon>Pseudomonadati</taxon>
        <taxon>Bacteroidota</taxon>
        <taxon>Bacteroidia</taxon>
        <taxon>Bacteroidales</taxon>
        <taxon>Bacteroidaceae</taxon>
        <taxon>Bacteroides</taxon>
    </lineage>
</organism>
<proteinExistence type="predicted"/>
<name>A0A016E8H8_BACFG</name>